<dbReference type="SUPFAM" id="SSF46689">
    <property type="entry name" value="Homeodomain-like"/>
    <property type="match status" value="1"/>
</dbReference>
<dbReference type="PANTHER" id="PTHR30055:SF226">
    <property type="entry name" value="HTH-TYPE TRANSCRIPTIONAL REGULATOR PKSA"/>
    <property type="match status" value="1"/>
</dbReference>
<accession>A0A7W7FSY1</accession>
<organism evidence="4 5">
    <name type="scientific">Crossiella cryophila</name>
    <dbReference type="NCBI Taxonomy" id="43355"/>
    <lineage>
        <taxon>Bacteria</taxon>
        <taxon>Bacillati</taxon>
        <taxon>Actinomycetota</taxon>
        <taxon>Actinomycetes</taxon>
        <taxon>Pseudonocardiales</taxon>
        <taxon>Pseudonocardiaceae</taxon>
        <taxon>Crossiella</taxon>
    </lineage>
</organism>
<proteinExistence type="predicted"/>
<protein>
    <submittedName>
        <fullName evidence="4">AcrR family transcriptional regulator</fullName>
    </submittedName>
</protein>
<dbReference type="Proteomes" id="UP000533598">
    <property type="component" value="Unassembled WGS sequence"/>
</dbReference>
<dbReference type="EMBL" id="JACHMH010000001">
    <property type="protein sequence ID" value="MBB4677541.1"/>
    <property type="molecule type" value="Genomic_DNA"/>
</dbReference>
<evidence type="ECO:0000313" key="4">
    <source>
        <dbReference type="EMBL" id="MBB4677541.1"/>
    </source>
</evidence>
<dbReference type="InterPro" id="IPR009057">
    <property type="entry name" value="Homeodomain-like_sf"/>
</dbReference>
<gene>
    <name evidence="4" type="ORF">HNR67_003659</name>
</gene>
<dbReference type="PANTHER" id="PTHR30055">
    <property type="entry name" value="HTH-TYPE TRANSCRIPTIONAL REGULATOR RUTR"/>
    <property type="match status" value="1"/>
</dbReference>
<dbReference type="InterPro" id="IPR050109">
    <property type="entry name" value="HTH-type_TetR-like_transc_reg"/>
</dbReference>
<name>A0A7W7FSY1_9PSEU</name>
<sequence>MGAGPVARRDYAGRSAADRRAQRRDRMLAAGLELFGTEGYAAASIERLCAQAAVSTRNFYEEFGSREALLMALHDRVNTAAIEAVRTAFAALPEAGLVERTQLAVHTYLNATAHDPRLARVAYVEVVGVSPEVERYRAGWRERWIDLLEAEAQRAVDRGEAPRRDFRLTAIALMGAVNELVHHWSVLGGSTPIEDITREIARIATSQIQH</sequence>
<dbReference type="InterPro" id="IPR001647">
    <property type="entry name" value="HTH_TetR"/>
</dbReference>
<dbReference type="PRINTS" id="PR00455">
    <property type="entry name" value="HTHTETR"/>
</dbReference>
<feature type="domain" description="HTH tetR-type" evidence="3">
    <location>
        <begin position="21"/>
        <end position="81"/>
    </location>
</feature>
<reference evidence="4 5" key="1">
    <citation type="submission" date="2020-08" db="EMBL/GenBank/DDBJ databases">
        <title>Sequencing the genomes of 1000 actinobacteria strains.</title>
        <authorList>
            <person name="Klenk H.-P."/>
        </authorList>
    </citation>
    <scope>NUCLEOTIDE SEQUENCE [LARGE SCALE GENOMIC DNA]</scope>
    <source>
        <strain evidence="4 5">DSM 44230</strain>
    </source>
</reference>
<dbReference type="Gene3D" id="1.10.357.10">
    <property type="entry name" value="Tetracycline Repressor, domain 2"/>
    <property type="match status" value="1"/>
</dbReference>
<feature type="DNA-binding region" description="H-T-H motif" evidence="2">
    <location>
        <begin position="44"/>
        <end position="63"/>
    </location>
</feature>
<dbReference type="InterPro" id="IPR036271">
    <property type="entry name" value="Tet_transcr_reg_TetR-rel_C_sf"/>
</dbReference>
<dbReference type="Pfam" id="PF17932">
    <property type="entry name" value="TetR_C_24"/>
    <property type="match status" value="1"/>
</dbReference>
<dbReference type="Pfam" id="PF00440">
    <property type="entry name" value="TetR_N"/>
    <property type="match status" value="1"/>
</dbReference>
<dbReference type="PROSITE" id="PS50977">
    <property type="entry name" value="HTH_TETR_2"/>
    <property type="match status" value="1"/>
</dbReference>
<dbReference type="SUPFAM" id="SSF48498">
    <property type="entry name" value="Tetracyclin repressor-like, C-terminal domain"/>
    <property type="match status" value="1"/>
</dbReference>
<dbReference type="GO" id="GO:0000976">
    <property type="term" value="F:transcription cis-regulatory region binding"/>
    <property type="evidence" value="ECO:0007669"/>
    <property type="project" value="TreeGrafter"/>
</dbReference>
<evidence type="ECO:0000313" key="5">
    <source>
        <dbReference type="Proteomes" id="UP000533598"/>
    </source>
</evidence>
<comment type="caution">
    <text evidence="4">The sequence shown here is derived from an EMBL/GenBank/DDBJ whole genome shotgun (WGS) entry which is preliminary data.</text>
</comment>
<dbReference type="AlphaFoldDB" id="A0A7W7FSY1"/>
<dbReference type="RefSeq" id="WP_185003474.1">
    <property type="nucleotide sequence ID" value="NZ_BAAAUI010000047.1"/>
</dbReference>
<keyword evidence="1 2" id="KW-0238">DNA-binding</keyword>
<evidence type="ECO:0000259" key="3">
    <source>
        <dbReference type="PROSITE" id="PS50977"/>
    </source>
</evidence>
<evidence type="ECO:0000256" key="2">
    <source>
        <dbReference type="PROSITE-ProRule" id="PRU00335"/>
    </source>
</evidence>
<dbReference type="InterPro" id="IPR041490">
    <property type="entry name" value="KstR2_TetR_C"/>
</dbReference>
<keyword evidence="5" id="KW-1185">Reference proteome</keyword>
<evidence type="ECO:0000256" key="1">
    <source>
        <dbReference type="ARBA" id="ARBA00023125"/>
    </source>
</evidence>
<dbReference type="Gene3D" id="1.10.10.60">
    <property type="entry name" value="Homeodomain-like"/>
    <property type="match status" value="1"/>
</dbReference>
<dbReference type="GO" id="GO:0003700">
    <property type="term" value="F:DNA-binding transcription factor activity"/>
    <property type="evidence" value="ECO:0007669"/>
    <property type="project" value="TreeGrafter"/>
</dbReference>